<keyword evidence="2" id="KW-1185">Reference proteome</keyword>
<protein>
    <recommendedName>
        <fullName evidence="3">Roadblock/LC7 domain-containing protein</fullName>
    </recommendedName>
</protein>
<dbReference type="RefSeq" id="WP_255187084.1">
    <property type="nucleotide sequence ID" value="NZ_CP113517.1"/>
</dbReference>
<dbReference type="SUPFAM" id="SSF103196">
    <property type="entry name" value="Roadblock/LC7 domain"/>
    <property type="match status" value="1"/>
</dbReference>
<sequence>MNEFKLSEGLFLYPTPAGAYQAISSMEADKPRRFLRRLLQLAQTPPLTIEQLLMLADGDEESKVLELLHHCQKLGWVQGVDTVIEAPIGALEDILPELLDKITDNGKVLLADDQGFYLACSGFPHEVAEELSALSADLAMLHKRRSGLLINNMGIASQAWAIVDAFGNSQIGFWPVFIGQQCFVIAIAGIPHFNQPEFVTLIWALSIRYAKKDDPRRVDGFGTL</sequence>
<evidence type="ECO:0000313" key="2">
    <source>
        <dbReference type="Proteomes" id="UP001162780"/>
    </source>
</evidence>
<evidence type="ECO:0000313" key="1">
    <source>
        <dbReference type="EMBL" id="WAR46179.1"/>
    </source>
</evidence>
<evidence type="ECO:0008006" key="3">
    <source>
        <dbReference type="Google" id="ProtNLM"/>
    </source>
</evidence>
<gene>
    <name evidence="1" type="ORF">NM686_006580</name>
</gene>
<proteinExistence type="predicted"/>
<name>A0ABY7GNU7_9GAMM</name>
<reference evidence="1" key="1">
    <citation type="submission" date="2022-11" db="EMBL/GenBank/DDBJ databases">
        <title>Methylomonas rapida sp. nov., Carotenoid-Producing Obligate Methanotrophs with High Growth Characteristics and Biotechnological Potential.</title>
        <authorList>
            <person name="Tikhonova E.N."/>
            <person name="Suleimanov R.Z."/>
            <person name="Miroshnikov K."/>
            <person name="Oshkin I.Y."/>
            <person name="Belova S.E."/>
            <person name="Danilova O.V."/>
            <person name="Ashikhmin A."/>
            <person name="Konopkin A."/>
            <person name="But S.Y."/>
            <person name="Khmelenina V.N."/>
            <person name="Kuznetsov N."/>
            <person name="Pimenov N.V."/>
            <person name="Dedysh S.N."/>
        </authorList>
    </citation>
    <scope>NUCLEOTIDE SEQUENCE</scope>
    <source>
        <strain evidence="1">MP1</strain>
    </source>
</reference>
<dbReference type="Proteomes" id="UP001162780">
    <property type="component" value="Chromosome"/>
</dbReference>
<accession>A0ABY7GNU7</accession>
<organism evidence="1 2">
    <name type="scientific">Methylomonas rapida</name>
    <dbReference type="NCBI Taxonomy" id="2963939"/>
    <lineage>
        <taxon>Bacteria</taxon>
        <taxon>Pseudomonadati</taxon>
        <taxon>Pseudomonadota</taxon>
        <taxon>Gammaproteobacteria</taxon>
        <taxon>Methylococcales</taxon>
        <taxon>Methylococcaceae</taxon>
        <taxon>Methylomonas</taxon>
    </lineage>
</organism>
<dbReference type="EMBL" id="CP113517">
    <property type="protein sequence ID" value="WAR46179.1"/>
    <property type="molecule type" value="Genomic_DNA"/>
</dbReference>